<name>A0A7X0RZM7_9BACL</name>
<protein>
    <submittedName>
        <fullName evidence="2">Uncharacterized protein</fullName>
    </submittedName>
</protein>
<accession>A0A7X0RZM7</accession>
<proteinExistence type="predicted"/>
<feature type="region of interest" description="Disordered" evidence="1">
    <location>
        <begin position="238"/>
        <end position="257"/>
    </location>
</feature>
<organism evidence="2 3">
    <name type="scientific">Cohnella nanjingensis</name>
    <dbReference type="NCBI Taxonomy" id="1387779"/>
    <lineage>
        <taxon>Bacteria</taxon>
        <taxon>Bacillati</taxon>
        <taxon>Bacillota</taxon>
        <taxon>Bacilli</taxon>
        <taxon>Bacillales</taxon>
        <taxon>Paenibacillaceae</taxon>
        <taxon>Cohnella</taxon>
    </lineage>
</organism>
<keyword evidence="3" id="KW-1185">Reference proteome</keyword>
<gene>
    <name evidence="2" type="ORF">H7C19_32735</name>
</gene>
<reference evidence="2 3" key="1">
    <citation type="submission" date="2020-08" db="EMBL/GenBank/DDBJ databases">
        <title>Cohnella phylogeny.</title>
        <authorList>
            <person name="Dunlap C."/>
        </authorList>
    </citation>
    <scope>NUCLEOTIDE SEQUENCE [LARGE SCALE GENOMIC DNA]</scope>
    <source>
        <strain evidence="2 3">DSM 28246</strain>
    </source>
</reference>
<evidence type="ECO:0000313" key="2">
    <source>
        <dbReference type="EMBL" id="MBB6675436.1"/>
    </source>
</evidence>
<evidence type="ECO:0000256" key="1">
    <source>
        <dbReference type="SAM" id="MobiDB-lite"/>
    </source>
</evidence>
<evidence type="ECO:0000313" key="3">
    <source>
        <dbReference type="Proteomes" id="UP000547209"/>
    </source>
</evidence>
<comment type="caution">
    <text evidence="2">The sequence shown here is derived from an EMBL/GenBank/DDBJ whole genome shotgun (WGS) entry which is preliminary data.</text>
</comment>
<feature type="non-terminal residue" evidence="2">
    <location>
        <position position="257"/>
    </location>
</feature>
<sequence length="257" mass="26739">MDVNVASLVRAMLKDSQPGDARTLELRIGQIVRGVLVEMLDNHEALMNINGTPVRAKLDAELPVGQSTLLQVQPDAKGGLVALKPLADPGAAMPDEGLREGIKAFGLSDQKWSFELLRGLKRDGYPIGRDTAQWFAQAAASMPAGADAESWMNAAGVAFRRGLQPSETTIASLRQALYGPPVHEQLKQMAALIGEAAKGMDPSSEAAVAAGRVGRLLADGMALLARGGEALLAAGQGEAEGALGRSGRDGEAAQATP</sequence>
<dbReference type="AlphaFoldDB" id="A0A7X0RZM7"/>
<dbReference type="Proteomes" id="UP000547209">
    <property type="component" value="Unassembled WGS sequence"/>
</dbReference>
<dbReference type="EMBL" id="JACJVP010000077">
    <property type="protein sequence ID" value="MBB6675436.1"/>
    <property type="molecule type" value="Genomic_DNA"/>
</dbReference>